<dbReference type="Gene3D" id="3.40.1440.10">
    <property type="entry name" value="GIY-YIG endonuclease"/>
    <property type="match status" value="1"/>
</dbReference>
<dbReference type="EMBL" id="QWDC01000004">
    <property type="protein sequence ID" value="RFZ90529.1"/>
    <property type="molecule type" value="Genomic_DNA"/>
</dbReference>
<dbReference type="AlphaFoldDB" id="A0A372NNL4"/>
<accession>A0A372NNL4</accession>
<evidence type="ECO:0000313" key="4">
    <source>
        <dbReference type="Proteomes" id="UP000264217"/>
    </source>
</evidence>
<dbReference type="InterPro" id="IPR050190">
    <property type="entry name" value="UPF0213_domain"/>
</dbReference>
<sequence length="100" mass="12322">MWNYNYYVYITTNYENTVLYIGVTNDLSRRLFEHREGKGNGKSFTAKYYCHYLVHYEHFSNIEHAIEREKEIKKWRREKKYALINSNNPEWRFLNDEVNG</sequence>
<dbReference type="InterPro" id="IPR000305">
    <property type="entry name" value="GIY-YIG_endonuc"/>
</dbReference>
<keyword evidence="4" id="KW-1185">Reference proteome</keyword>
<reference evidence="3 4" key="1">
    <citation type="submission" date="2018-08" db="EMBL/GenBank/DDBJ databases">
        <title>Mucilaginibacter sp. MYSH2.</title>
        <authorList>
            <person name="Seo T."/>
        </authorList>
    </citation>
    <scope>NUCLEOTIDE SEQUENCE [LARGE SCALE GENOMIC DNA]</scope>
    <source>
        <strain evidence="3 4">MYSH2</strain>
    </source>
</reference>
<comment type="caution">
    <text evidence="3">The sequence shown here is derived from an EMBL/GenBank/DDBJ whole genome shotgun (WGS) entry which is preliminary data.</text>
</comment>
<evidence type="ECO:0000256" key="1">
    <source>
        <dbReference type="ARBA" id="ARBA00007435"/>
    </source>
</evidence>
<evidence type="ECO:0000313" key="3">
    <source>
        <dbReference type="EMBL" id="RFZ90529.1"/>
    </source>
</evidence>
<dbReference type="Proteomes" id="UP000264217">
    <property type="component" value="Unassembled WGS sequence"/>
</dbReference>
<name>A0A372NNL4_9SPHI</name>
<dbReference type="PANTHER" id="PTHR34477">
    <property type="entry name" value="UPF0213 PROTEIN YHBQ"/>
    <property type="match status" value="1"/>
</dbReference>
<dbReference type="OrthoDB" id="1495241at2"/>
<dbReference type="CDD" id="cd10448">
    <property type="entry name" value="GIY-YIG_unchar_3"/>
    <property type="match status" value="1"/>
</dbReference>
<dbReference type="Pfam" id="PF01541">
    <property type="entry name" value="GIY-YIG"/>
    <property type="match status" value="1"/>
</dbReference>
<evidence type="ECO:0000259" key="2">
    <source>
        <dbReference type="PROSITE" id="PS50164"/>
    </source>
</evidence>
<comment type="similarity">
    <text evidence="1">Belongs to the UPF0213 family.</text>
</comment>
<dbReference type="SUPFAM" id="SSF82771">
    <property type="entry name" value="GIY-YIG endonuclease"/>
    <property type="match status" value="1"/>
</dbReference>
<feature type="domain" description="GIY-YIG" evidence="2">
    <location>
        <begin position="4"/>
        <end position="83"/>
    </location>
</feature>
<organism evidence="3 4">
    <name type="scientific">Mucilaginibacter conchicola</name>
    <dbReference type="NCBI Taxonomy" id="2303333"/>
    <lineage>
        <taxon>Bacteria</taxon>
        <taxon>Pseudomonadati</taxon>
        <taxon>Bacteroidota</taxon>
        <taxon>Sphingobacteriia</taxon>
        <taxon>Sphingobacteriales</taxon>
        <taxon>Sphingobacteriaceae</taxon>
        <taxon>Mucilaginibacter</taxon>
    </lineage>
</organism>
<protein>
    <submittedName>
        <fullName evidence="3">GIY-YIG nuclease family protein</fullName>
    </submittedName>
</protein>
<proteinExistence type="inferred from homology"/>
<dbReference type="InterPro" id="IPR035901">
    <property type="entry name" value="GIY-YIG_endonuc_sf"/>
</dbReference>
<dbReference type="PROSITE" id="PS50164">
    <property type="entry name" value="GIY_YIG"/>
    <property type="match status" value="1"/>
</dbReference>
<dbReference type="RefSeq" id="WP_117393941.1">
    <property type="nucleotide sequence ID" value="NZ_QWDC01000004.1"/>
</dbReference>
<dbReference type="PANTHER" id="PTHR34477:SF5">
    <property type="entry name" value="BSL5627 PROTEIN"/>
    <property type="match status" value="1"/>
</dbReference>
<gene>
    <name evidence="3" type="ORF">D0C36_22380</name>
</gene>